<accession>A0A439CUW0</accession>
<evidence type="ECO:0000313" key="3">
    <source>
        <dbReference type="Proteomes" id="UP000286045"/>
    </source>
</evidence>
<gene>
    <name evidence="2" type="ORF">EKO27_g9154</name>
</gene>
<evidence type="ECO:0000256" key="1">
    <source>
        <dbReference type="SAM" id="MobiDB-lite"/>
    </source>
</evidence>
<dbReference type="EMBL" id="RYZI01000383">
    <property type="protein sequence ID" value="RWA05953.1"/>
    <property type="molecule type" value="Genomic_DNA"/>
</dbReference>
<reference evidence="2 3" key="1">
    <citation type="submission" date="2018-12" db="EMBL/GenBank/DDBJ databases">
        <title>Draft genome sequence of Xylaria grammica IHI A82.</title>
        <authorList>
            <person name="Buettner E."/>
            <person name="Kellner H."/>
        </authorList>
    </citation>
    <scope>NUCLEOTIDE SEQUENCE [LARGE SCALE GENOMIC DNA]</scope>
    <source>
        <strain evidence="2 3">IHI A82</strain>
    </source>
</reference>
<dbReference type="AlphaFoldDB" id="A0A439CUW0"/>
<organism evidence="2 3">
    <name type="scientific">Xylaria grammica</name>
    <dbReference type="NCBI Taxonomy" id="363999"/>
    <lineage>
        <taxon>Eukaryota</taxon>
        <taxon>Fungi</taxon>
        <taxon>Dikarya</taxon>
        <taxon>Ascomycota</taxon>
        <taxon>Pezizomycotina</taxon>
        <taxon>Sordariomycetes</taxon>
        <taxon>Xylariomycetidae</taxon>
        <taxon>Xylariales</taxon>
        <taxon>Xylariaceae</taxon>
        <taxon>Xylaria</taxon>
    </lineage>
</organism>
<dbReference type="Proteomes" id="UP000286045">
    <property type="component" value="Unassembled WGS sequence"/>
</dbReference>
<name>A0A439CUW0_9PEZI</name>
<sequence>MDPSFDEIMESLRAMQDKANEKHRTAMTEANVPLATLGREHTQAMDEADARLVGLGHFEQDAAGNSERLRSHVDEYDREIAEADRRLRSLSSDSGNSENQRQRGGSQ</sequence>
<feature type="region of interest" description="Disordered" evidence="1">
    <location>
        <begin position="84"/>
        <end position="107"/>
    </location>
</feature>
<evidence type="ECO:0000313" key="2">
    <source>
        <dbReference type="EMBL" id="RWA05953.1"/>
    </source>
</evidence>
<keyword evidence="3" id="KW-1185">Reference proteome</keyword>
<protein>
    <submittedName>
        <fullName evidence="2">Uncharacterized protein</fullName>
    </submittedName>
</protein>
<feature type="compositionally biased region" description="Polar residues" evidence="1">
    <location>
        <begin position="95"/>
        <end position="107"/>
    </location>
</feature>
<proteinExistence type="predicted"/>
<comment type="caution">
    <text evidence="2">The sequence shown here is derived from an EMBL/GenBank/DDBJ whole genome shotgun (WGS) entry which is preliminary data.</text>
</comment>